<feature type="binding site" evidence="5">
    <location>
        <position position="187"/>
    </location>
    <ligand>
        <name>NAD(+)</name>
        <dbReference type="ChEBI" id="CHEBI:57540"/>
    </ligand>
</feature>
<evidence type="ECO:0000256" key="4">
    <source>
        <dbReference type="ARBA" id="ARBA00023027"/>
    </source>
</evidence>
<feature type="binding site" evidence="5 6">
    <location>
        <position position="182"/>
    </location>
    <ligand>
        <name>substrate</name>
    </ligand>
</feature>
<feature type="binding site" evidence="5 7">
    <location>
        <position position="342"/>
    </location>
    <ligand>
        <name>NAD(+)</name>
        <dbReference type="ChEBI" id="CHEBI:57540"/>
    </ligand>
</feature>
<feature type="binding site" evidence="5 6">
    <location>
        <position position="152"/>
    </location>
    <ligand>
        <name>substrate</name>
    </ligand>
</feature>
<dbReference type="PANTHER" id="PTHR23420:SF0">
    <property type="entry name" value="ADENOSYLHOMOCYSTEINASE"/>
    <property type="match status" value="1"/>
</dbReference>
<dbReference type="GO" id="GO:0033353">
    <property type="term" value="P:S-adenosylmethionine cycle"/>
    <property type="evidence" value="ECO:0007669"/>
    <property type="project" value="TreeGrafter"/>
</dbReference>
<dbReference type="PANTHER" id="PTHR23420">
    <property type="entry name" value="ADENOSYLHOMOCYSTEINASE"/>
    <property type="match status" value="1"/>
</dbReference>
<keyword evidence="2 5" id="KW-0554">One-carbon metabolism</keyword>
<feature type="binding site" evidence="5 7">
    <location>
        <position position="239"/>
    </location>
    <ligand>
        <name>NAD(+)</name>
        <dbReference type="ChEBI" id="CHEBI:57540"/>
    </ligand>
</feature>
<dbReference type="GO" id="GO:0006730">
    <property type="term" value="P:one-carbon metabolic process"/>
    <property type="evidence" value="ECO:0007669"/>
    <property type="project" value="UniProtKB-UniRule"/>
</dbReference>
<feature type="binding site" evidence="5">
    <location>
        <begin position="216"/>
        <end position="221"/>
    </location>
    <ligand>
        <name>NAD(+)</name>
        <dbReference type="ChEBI" id="CHEBI:57540"/>
    </ligand>
</feature>
<dbReference type="NCBIfam" id="TIGR00936">
    <property type="entry name" value="ahcY"/>
    <property type="match status" value="1"/>
</dbReference>
<feature type="binding site" evidence="5 6">
    <location>
        <position position="186"/>
    </location>
    <ligand>
        <name>substrate</name>
    </ligand>
</feature>
<comment type="caution">
    <text evidence="11">The sequence shown here is derived from an EMBL/GenBank/DDBJ whole genome shotgun (WGS) entry which is preliminary data.</text>
</comment>
<feature type="binding site" evidence="5 6">
    <location>
        <position position="127"/>
    </location>
    <ligand>
        <name>substrate</name>
    </ligand>
</feature>
<dbReference type="SMART" id="SM00997">
    <property type="entry name" value="AdoHcyase_NAD"/>
    <property type="match status" value="1"/>
</dbReference>
<dbReference type="InterPro" id="IPR015878">
    <property type="entry name" value="Ado_hCys_hydrolase_NAD-bd"/>
</dbReference>
<comment type="pathway">
    <text evidence="5 8">Amino-acid biosynthesis; L-homocysteine biosynthesis; L-homocysteine from S-adenosyl-L-homocysteine: step 1/1.</text>
</comment>
<dbReference type="Gene3D" id="3.40.50.720">
    <property type="entry name" value="NAD(P)-binding Rossmann-like Domain"/>
    <property type="match status" value="1"/>
</dbReference>
<comment type="subcellular location">
    <subcellularLocation>
        <location evidence="5">Cytoplasm</location>
    </subcellularLocation>
</comment>
<dbReference type="InterPro" id="IPR036291">
    <property type="entry name" value="NAD(P)-bd_dom_sf"/>
</dbReference>
<dbReference type="InterPro" id="IPR042172">
    <property type="entry name" value="Adenosylhomocyst_ase-like_sf"/>
</dbReference>
<dbReference type="GO" id="GO:0071269">
    <property type="term" value="P:L-homocysteine biosynthetic process"/>
    <property type="evidence" value="ECO:0007669"/>
    <property type="project" value="UniProtKB-UniRule"/>
</dbReference>
<evidence type="ECO:0000313" key="12">
    <source>
        <dbReference type="Proteomes" id="UP000177912"/>
    </source>
</evidence>
<comment type="cofactor">
    <cofactor evidence="5 7 8">
        <name>NAD(+)</name>
        <dbReference type="ChEBI" id="CHEBI:57540"/>
    </cofactor>
    <text evidence="5 7 8">Binds 1 NAD(+) per subunit.</text>
</comment>
<reference evidence="11 12" key="1">
    <citation type="journal article" date="2016" name="Nat. Commun.">
        <title>Thousands of microbial genomes shed light on interconnected biogeochemical processes in an aquifer system.</title>
        <authorList>
            <person name="Anantharaman K."/>
            <person name="Brown C.T."/>
            <person name="Hug L.A."/>
            <person name="Sharon I."/>
            <person name="Castelle C.J."/>
            <person name="Probst A.J."/>
            <person name="Thomas B.C."/>
            <person name="Singh A."/>
            <person name="Wilkins M.J."/>
            <person name="Karaoz U."/>
            <person name="Brodie E.L."/>
            <person name="Williams K.H."/>
            <person name="Hubbard S.S."/>
            <person name="Banfield J.F."/>
        </authorList>
    </citation>
    <scope>NUCLEOTIDE SEQUENCE [LARGE SCALE GENOMIC DNA]</scope>
</reference>
<dbReference type="AlphaFoldDB" id="A0A1F5NSI4"/>
<dbReference type="Pfam" id="PF00670">
    <property type="entry name" value="AdoHcyase_NAD"/>
    <property type="match status" value="1"/>
</dbReference>
<dbReference type="NCBIfam" id="NF004005">
    <property type="entry name" value="PRK05476.2-3"/>
    <property type="match status" value="1"/>
</dbReference>
<dbReference type="STRING" id="1817822.A2826_02410"/>
<dbReference type="PIRSF" id="PIRSF001109">
    <property type="entry name" value="Ad_hcy_hydrolase"/>
    <property type="match status" value="1"/>
</dbReference>
<evidence type="ECO:0000256" key="1">
    <source>
        <dbReference type="ARBA" id="ARBA00007122"/>
    </source>
</evidence>
<dbReference type="UniPathway" id="UPA00314">
    <property type="reaction ID" value="UER00076"/>
</dbReference>
<keyword evidence="4 5" id="KW-0520">NAD</keyword>
<dbReference type="EC" id="3.13.2.1" evidence="5"/>
<comment type="similarity">
    <text evidence="1 5 9">Belongs to the adenosylhomocysteinase family.</text>
</comment>
<dbReference type="FunFam" id="3.40.50.720:FF:000004">
    <property type="entry name" value="Adenosylhomocysteinase"/>
    <property type="match status" value="1"/>
</dbReference>
<evidence type="ECO:0000313" key="11">
    <source>
        <dbReference type="EMBL" id="OGE80598.1"/>
    </source>
</evidence>
<feature type="binding site" evidence="7">
    <location>
        <begin position="218"/>
        <end position="223"/>
    </location>
    <ligand>
        <name>NAD(+)</name>
        <dbReference type="ChEBI" id="CHEBI:57540"/>
    </ligand>
</feature>
<evidence type="ECO:0000259" key="10">
    <source>
        <dbReference type="SMART" id="SM00997"/>
    </source>
</evidence>
<gene>
    <name evidence="5" type="primary">ahcY</name>
    <name evidence="11" type="ORF">A2826_02410</name>
</gene>
<name>A0A1F5NSI4_9BACT</name>
<evidence type="ECO:0000256" key="7">
    <source>
        <dbReference type="PIRSR" id="PIRSR001109-2"/>
    </source>
</evidence>
<organism evidence="11 12">
    <name type="scientific">Candidatus Doudnabacteria bacterium RIFCSPHIGHO2_01_FULL_43_23</name>
    <dbReference type="NCBI Taxonomy" id="1817822"/>
    <lineage>
        <taxon>Bacteria</taxon>
        <taxon>Candidatus Doudnaibacteriota</taxon>
    </lineage>
</organism>
<sequence length="420" mass="46027">MNIKSDIKSSRLATAGKKRIDWAAREMPVLALIKKRFEKEKPLAGVRLAACLHVTSETANLMELLKAGGAEVVLCASNPLSTQDEIAASLVHHSKIPVLAIRGEDRKTYYRHLNQALSTRPNITMDDGADLVSLLHSKKKSMAKNIWGSSEETTTGVIRLRALERSKKLLFPVVAVNDSATKHFFDNRYGTGQSTIDGILRATNILFAGRTVVVAGYGYCGRGVASRAHGMGSDVIVTEVDPLRALEARMDGYKVMPMAEAARIGDVFVTTTGDIHVIDVPHFHVMKDGAIVANAGHFDVELNLSGLKKLTKEIKEVRPNVEEYLLKSGKKVHVLAEGRLVNLSAAEGHPAMVMDMSFANQALAATFIIRNKGKLENKVYTIEKELDEEVAALKLQAMGIKIDNLTTKQRKYLNSWSEGT</sequence>
<dbReference type="EMBL" id="MFEI01000025">
    <property type="protein sequence ID" value="OGE80598.1"/>
    <property type="molecule type" value="Genomic_DNA"/>
</dbReference>
<feature type="binding site" evidence="7">
    <location>
        <position position="349"/>
    </location>
    <ligand>
        <name>NAD(+)</name>
        <dbReference type="ChEBI" id="CHEBI:57540"/>
    </ligand>
</feature>
<evidence type="ECO:0000256" key="5">
    <source>
        <dbReference type="HAMAP-Rule" id="MF_00563"/>
    </source>
</evidence>
<comment type="caution">
    <text evidence="5">Lacks conserved residue(s) required for the propagation of feature annotation.</text>
</comment>
<dbReference type="CDD" id="cd00401">
    <property type="entry name" value="SAHH"/>
    <property type="match status" value="1"/>
</dbReference>
<feature type="binding site" evidence="5 7">
    <location>
        <begin position="153"/>
        <end position="155"/>
    </location>
    <ligand>
        <name>NAD(+)</name>
        <dbReference type="ChEBI" id="CHEBI:57540"/>
    </ligand>
</feature>
<evidence type="ECO:0000256" key="8">
    <source>
        <dbReference type="RuleBase" id="RU000548"/>
    </source>
</evidence>
<evidence type="ECO:0000256" key="3">
    <source>
        <dbReference type="ARBA" id="ARBA00022801"/>
    </source>
</evidence>
<feature type="domain" description="S-adenosyl-L-homocysteine hydrolase NAD binding" evidence="10">
    <location>
        <begin position="187"/>
        <end position="348"/>
    </location>
</feature>
<dbReference type="Pfam" id="PF05221">
    <property type="entry name" value="AdoHcyase"/>
    <property type="match status" value="1"/>
</dbReference>
<proteinExistence type="inferred from homology"/>
<keyword evidence="5" id="KW-0963">Cytoplasm</keyword>
<comment type="function">
    <text evidence="5">May play a key role in the regulation of the intracellular concentration of adenosylhomocysteine.</text>
</comment>
<feature type="binding site" evidence="5 6">
    <location>
        <position position="55"/>
    </location>
    <ligand>
        <name>substrate</name>
    </ligand>
</feature>
<evidence type="ECO:0000256" key="6">
    <source>
        <dbReference type="PIRSR" id="PIRSR001109-1"/>
    </source>
</evidence>
<dbReference type="PROSITE" id="PS00739">
    <property type="entry name" value="ADOHCYASE_2"/>
    <property type="match status" value="1"/>
</dbReference>
<feature type="binding site" evidence="5 7">
    <location>
        <begin position="295"/>
        <end position="297"/>
    </location>
    <ligand>
        <name>NAD(+)</name>
        <dbReference type="ChEBI" id="CHEBI:57540"/>
    </ligand>
</feature>
<dbReference type="GO" id="GO:0005829">
    <property type="term" value="C:cytosol"/>
    <property type="evidence" value="ECO:0007669"/>
    <property type="project" value="TreeGrafter"/>
</dbReference>
<evidence type="ECO:0000256" key="2">
    <source>
        <dbReference type="ARBA" id="ARBA00022563"/>
    </source>
</evidence>
<dbReference type="Proteomes" id="UP000177912">
    <property type="component" value="Unassembled WGS sequence"/>
</dbReference>
<evidence type="ECO:0000256" key="9">
    <source>
        <dbReference type="RuleBase" id="RU004166"/>
    </source>
</evidence>
<dbReference type="GO" id="GO:0004013">
    <property type="term" value="F:adenosylhomocysteinase activity"/>
    <property type="evidence" value="ECO:0007669"/>
    <property type="project" value="UniProtKB-UniRule"/>
</dbReference>
<protein>
    <recommendedName>
        <fullName evidence="5">Adenosylhomocysteinase</fullName>
        <ecNumber evidence="5">3.13.2.1</ecNumber>
    </recommendedName>
    <alternativeName>
        <fullName evidence="5">S-adenosyl-L-homocysteine hydrolase</fullName>
        <shortName evidence="5">AdoHcyase</shortName>
    </alternativeName>
</protein>
<comment type="catalytic activity">
    <reaction evidence="5 8">
        <text>S-adenosyl-L-homocysteine + H2O = L-homocysteine + adenosine</text>
        <dbReference type="Rhea" id="RHEA:21708"/>
        <dbReference type="ChEBI" id="CHEBI:15377"/>
        <dbReference type="ChEBI" id="CHEBI:16335"/>
        <dbReference type="ChEBI" id="CHEBI:57856"/>
        <dbReference type="ChEBI" id="CHEBI:58199"/>
        <dbReference type="EC" id="3.13.2.1"/>
    </reaction>
</comment>
<dbReference type="SMART" id="SM00996">
    <property type="entry name" value="AdoHcyase"/>
    <property type="match status" value="1"/>
</dbReference>
<dbReference type="HAMAP" id="MF_00563">
    <property type="entry name" value="AdoHcyase"/>
    <property type="match status" value="1"/>
</dbReference>
<dbReference type="Gene3D" id="3.40.50.1480">
    <property type="entry name" value="Adenosylhomocysteinase-like"/>
    <property type="match status" value="1"/>
</dbReference>
<keyword evidence="3 5" id="KW-0378">Hydrolase</keyword>
<dbReference type="InterPro" id="IPR020082">
    <property type="entry name" value="S-Ado-L-homoCys_hydrolase_CS"/>
</dbReference>
<dbReference type="SUPFAM" id="SSF52283">
    <property type="entry name" value="Formate/glycerate dehydrogenase catalytic domain-like"/>
    <property type="match status" value="1"/>
</dbReference>
<dbReference type="SUPFAM" id="SSF51735">
    <property type="entry name" value="NAD(P)-binding Rossmann-fold domains"/>
    <property type="match status" value="1"/>
</dbReference>
<accession>A0A1F5NSI4</accession>
<dbReference type="InterPro" id="IPR000043">
    <property type="entry name" value="Adenosylhomocysteinase-like"/>
</dbReference>